<evidence type="ECO:0000256" key="2">
    <source>
        <dbReference type="ARBA" id="ARBA00022679"/>
    </source>
</evidence>
<dbReference type="InterPro" id="IPR018484">
    <property type="entry name" value="FGGY_N"/>
</dbReference>
<feature type="coiled-coil region" evidence="8">
    <location>
        <begin position="311"/>
        <end position="341"/>
    </location>
</feature>
<keyword evidence="6" id="KW-0067">ATP-binding</keyword>
<dbReference type="Pfam" id="PF00370">
    <property type="entry name" value="FGGY_N"/>
    <property type="match status" value="1"/>
</dbReference>
<dbReference type="InterPro" id="IPR005999">
    <property type="entry name" value="Glycerol_kin"/>
</dbReference>
<reference evidence="12" key="1">
    <citation type="journal article" date="2019" name="Int. J. Syst. Evol. Microbiol.">
        <title>The Global Catalogue of Microorganisms (GCM) 10K type strain sequencing project: providing services to taxonomists for standard genome sequencing and annotation.</title>
        <authorList>
            <consortium name="The Broad Institute Genomics Platform"/>
            <consortium name="The Broad Institute Genome Sequencing Center for Infectious Disease"/>
            <person name="Wu L."/>
            <person name="Ma J."/>
        </authorList>
    </citation>
    <scope>NUCLEOTIDE SEQUENCE [LARGE SCALE GENOMIC DNA]</scope>
    <source>
        <strain evidence="12">KCTC 22245</strain>
    </source>
</reference>
<proteinExistence type="inferred from homology"/>
<dbReference type="Proteomes" id="UP001595607">
    <property type="component" value="Unassembled WGS sequence"/>
</dbReference>
<evidence type="ECO:0000259" key="9">
    <source>
        <dbReference type="Pfam" id="PF00370"/>
    </source>
</evidence>
<evidence type="ECO:0000256" key="8">
    <source>
        <dbReference type="SAM" id="Coils"/>
    </source>
</evidence>
<keyword evidence="12" id="KW-1185">Reference proteome</keyword>
<keyword evidence="2 7" id="KW-0808">Transferase</keyword>
<organism evidence="11 12">
    <name type="scientific">Parvularcula lutaonensis</name>
    <dbReference type="NCBI Taxonomy" id="491923"/>
    <lineage>
        <taxon>Bacteria</taxon>
        <taxon>Pseudomonadati</taxon>
        <taxon>Pseudomonadota</taxon>
        <taxon>Alphaproteobacteria</taxon>
        <taxon>Parvularculales</taxon>
        <taxon>Parvularculaceae</taxon>
        <taxon>Parvularcula</taxon>
    </lineage>
</organism>
<comment type="similarity">
    <text evidence="1 7">Belongs to the FGGY kinase family.</text>
</comment>
<accession>A0ABV7M718</accession>
<dbReference type="InterPro" id="IPR018483">
    <property type="entry name" value="Carb_kinase_FGGY_CS"/>
</dbReference>
<protein>
    <submittedName>
        <fullName evidence="11">Glycerol kinase GlpK</fullName>
        <ecNumber evidence="11">2.7.1.30</ecNumber>
    </submittedName>
</protein>
<sequence length="497" mass="53894">MTDAILAIDQGTTSSRAIIFSPKGDILATAQEEFEQLYPGEGMVEHDPEAIWSSVLRTAQAAFKEAHAAGHTVLGIGITNQRETIIVWDRKTGEPIHNAIVWQDRRTSAFCRKLVEAGHEPMVQQRAGLLLDPYFSASKLAWLLDNVEGARQRAEAGELAAGTVDTWLLWKLTGGRHHKTDATNACRTCLFNLAAQDWDDELLKLFGVPKALLPQVEDSAADFGFASPELFGTPLPILSMVGDQQGATVGQACFRPGDIKSTYGTGCFVLVNTGEEIKQSKNRLLSTVAYRIGGKPTYAVEGSIFIAGAAVQWLRDELRLLKNAAETAERAERAQADAEVVMVPAFTGMGAPYWSPDARAAVFGMTRSTGPDELARAALEGVIYQTRDLVDAMAADGLPVAALSVDGGMAANDWFVQRLSDILDLPVDRPKVLETTALGAAYLAFLQAGTFGSLDEVAQNAVRDRSFAPKMEAEDRERRLRRWRACVEAVLMVAKAG</sequence>
<evidence type="ECO:0000256" key="7">
    <source>
        <dbReference type="RuleBase" id="RU003733"/>
    </source>
</evidence>
<dbReference type="PANTHER" id="PTHR10196:SF78">
    <property type="entry name" value="GLYCEROL KINASE"/>
    <property type="match status" value="1"/>
</dbReference>
<dbReference type="Gene3D" id="3.30.420.40">
    <property type="match status" value="2"/>
</dbReference>
<dbReference type="GO" id="GO:0004370">
    <property type="term" value="F:glycerol kinase activity"/>
    <property type="evidence" value="ECO:0007669"/>
    <property type="project" value="UniProtKB-EC"/>
</dbReference>
<dbReference type="SUPFAM" id="SSF53067">
    <property type="entry name" value="Actin-like ATPase domain"/>
    <property type="match status" value="2"/>
</dbReference>
<evidence type="ECO:0000256" key="4">
    <source>
        <dbReference type="ARBA" id="ARBA00022777"/>
    </source>
</evidence>
<gene>
    <name evidence="11" type="primary">glpK</name>
    <name evidence="11" type="ORF">ACFONP_00455</name>
</gene>
<name>A0ABV7M718_9PROT</name>
<keyword evidence="4 7" id="KW-0418">Kinase</keyword>
<dbReference type="EMBL" id="JBHRVA010000001">
    <property type="protein sequence ID" value="MFC3301199.1"/>
    <property type="molecule type" value="Genomic_DNA"/>
</dbReference>
<keyword evidence="3" id="KW-0547">Nucleotide-binding</keyword>
<dbReference type="NCBIfam" id="TIGR01311">
    <property type="entry name" value="glycerol_kin"/>
    <property type="match status" value="1"/>
</dbReference>
<evidence type="ECO:0000256" key="5">
    <source>
        <dbReference type="ARBA" id="ARBA00022798"/>
    </source>
</evidence>
<evidence type="ECO:0000256" key="6">
    <source>
        <dbReference type="ARBA" id="ARBA00022840"/>
    </source>
</evidence>
<dbReference type="PIRSF" id="PIRSF000538">
    <property type="entry name" value="GlpK"/>
    <property type="match status" value="1"/>
</dbReference>
<evidence type="ECO:0000256" key="3">
    <source>
        <dbReference type="ARBA" id="ARBA00022741"/>
    </source>
</evidence>
<comment type="caution">
    <text evidence="11">The sequence shown here is derived from an EMBL/GenBank/DDBJ whole genome shotgun (WGS) entry which is preliminary data.</text>
</comment>
<dbReference type="NCBIfam" id="NF000756">
    <property type="entry name" value="PRK00047.1"/>
    <property type="match status" value="1"/>
</dbReference>
<dbReference type="CDD" id="cd07786">
    <property type="entry name" value="FGGY_EcGK_like"/>
    <property type="match status" value="1"/>
</dbReference>
<dbReference type="RefSeq" id="WP_189577264.1">
    <property type="nucleotide sequence ID" value="NZ_BMXU01000004.1"/>
</dbReference>
<evidence type="ECO:0000313" key="11">
    <source>
        <dbReference type="EMBL" id="MFC3301199.1"/>
    </source>
</evidence>
<evidence type="ECO:0000313" key="12">
    <source>
        <dbReference type="Proteomes" id="UP001595607"/>
    </source>
</evidence>
<evidence type="ECO:0000259" key="10">
    <source>
        <dbReference type="Pfam" id="PF02782"/>
    </source>
</evidence>
<feature type="domain" description="Carbohydrate kinase FGGY C-terminal" evidence="10">
    <location>
        <begin position="261"/>
        <end position="447"/>
    </location>
</feature>
<dbReference type="InterPro" id="IPR000577">
    <property type="entry name" value="Carb_kinase_FGGY"/>
</dbReference>
<dbReference type="EC" id="2.7.1.30" evidence="11"/>
<dbReference type="PROSITE" id="PS00933">
    <property type="entry name" value="FGGY_KINASES_1"/>
    <property type="match status" value="1"/>
</dbReference>
<dbReference type="InterPro" id="IPR043129">
    <property type="entry name" value="ATPase_NBD"/>
</dbReference>
<keyword evidence="8" id="KW-0175">Coiled coil</keyword>
<dbReference type="Pfam" id="PF02782">
    <property type="entry name" value="FGGY_C"/>
    <property type="match status" value="1"/>
</dbReference>
<dbReference type="PROSITE" id="PS00445">
    <property type="entry name" value="FGGY_KINASES_2"/>
    <property type="match status" value="1"/>
</dbReference>
<keyword evidence="5" id="KW-0319">Glycerol metabolism</keyword>
<feature type="domain" description="Carbohydrate kinase FGGY N-terminal" evidence="9">
    <location>
        <begin position="5"/>
        <end position="250"/>
    </location>
</feature>
<evidence type="ECO:0000256" key="1">
    <source>
        <dbReference type="ARBA" id="ARBA00009156"/>
    </source>
</evidence>
<dbReference type="PANTHER" id="PTHR10196">
    <property type="entry name" value="SUGAR KINASE"/>
    <property type="match status" value="1"/>
</dbReference>
<dbReference type="InterPro" id="IPR018485">
    <property type="entry name" value="FGGY_C"/>
</dbReference>